<accession>A0ACC1C8L3</accession>
<protein>
    <submittedName>
        <fullName evidence="1">Uncharacterized protein</fullName>
    </submittedName>
</protein>
<evidence type="ECO:0000313" key="1">
    <source>
        <dbReference type="EMBL" id="KAJ0111952.1"/>
    </source>
</evidence>
<organism evidence="1 2">
    <name type="scientific">Pistacia atlantica</name>
    <dbReference type="NCBI Taxonomy" id="434234"/>
    <lineage>
        <taxon>Eukaryota</taxon>
        <taxon>Viridiplantae</taxon>
        <taxon>Streptophyta</taxon>
        <taxon>Embryophyta</taxon>
        <taxon>Tracheophyta</taxon>
        <taxon>Spermatophyta</taxon>
        <taxon>Magnoliopsida</taxon>
        <taxon>eudicotyledons</taxon>
        <taxon>Gunneridae</taxon>
        <taxon>Pentapetalae</taxon>
        <taxon>rosids</taxon>
        <taxon>malvids</taxon>
        <taxon>Sapindales</taxon>
        <taxon>Anacardiaceae</taxon>
        <taxon>Pistacia</taxon>
    </lineage>
</organism>
<sequence length="487" mass="53773">MQAERKRFRTEKVRTKGPIVCGSGMNLVFLGTEVAPWSKTGGLGDVHGGLPPAMAAFGHRVMTIAPRYDQYKDAWDTEVVIEVNVGDKIEMVRFFHCYKRGVDRVFVDHPWFLEKVWGKTKSKIYGPITGVDYQDNQLRFSALEAPRVLNLNSSKYFSGPYGEDVVFIANDWHTALLPCYLKSMYKDKGIYKSAKVAFCIHNIAYQGRFAFADFALLNLPNEFKGSFDFIDGYDKPVKGRKINWMKAGILQADKVMDAKPLLKEALQAEVGLPVDRNIPVIGFIGRLEEQKGSDILVAAIPQFIRENVQIIVLGTGKKTMEKQLEQLEILYPDKARGVAKFDVPLAHMITAGADFILVPSRFEPCGLIQLHAMRYGTVPIVASTGGLVDTVQEGFTGFQMGSFSVECDAVDPTDVSAVATSVGRALATYGTQALTEMIKNCMAQDLSWKGPAKKWEEVLLSLGVDGSEPGIQGEEIAPLAKENVATP</sequence>
<keyword evidence="2" id="KW-1185">Reference proteome</keyword>
<name>A0ACC1C8L3_9ROSI</name>
<reference evidence="2" key="1">
    <citation type="journal article" date="2023" name="G3 (Bethesda)">
        <title>Genome assembly and association tests identify interacting loci associated with vigor, precocity, and sex in interspecific pistachio rootstocks.</title>
        <authorList>
            <person name="Palmer W."/>
            <person name="Jacygrad E."/>
            <person name="Sagayaradj S."/>
            <person name="Cavanaugh K."/>
            <person name="Han R."/>
            <person name="Bertier L."/>
            <person name="Beede B."/>
            <person name="Kafkas S."/>
            <person name="Golino D."/>
            <person name="Preece J."/>
            <person name="Michelmore R."/>
        </authorList>
    </citation>
    <scope>NUCLEOTIDE SEQUENCE [LARGE SCALE GENOMIC DNA]</scope>
</reference>
<comment type="caution">
    <text evidence="1">The sequence shown here is derived from an EMBL/GenBank/DDBJ whole genome shotgun (WGS) entry which is preliminary data.</text>
</comment>
<gene>
    <name evidence="1" type="ORF">Patl1_00688</name>
</gene>
<dbReference type="EMBL" id="CM047897">
    <property type="protein sequence ID" value="KAJ0111952.1"/>
    <property type="molecule type" value="Genomic_DNA"/>
</dbReference>
<evidence type="ECO:0000313" key="2">
    <source>
        <dbReference type="Proteomes" id="UP001164250"/>
    </source>
</evidence>
<proteinExistence type="predicted"/>
<dbReference type="Proteomes" id="UP001164250">
    <property type="component" value="Chromosome 1"/>
</dbReference>